<organism evidence="1">
    <name type="scientific">Quercus suber</name>
    <name type="common">Cork oak</name>
    <dbReference type="NCBI Taxonomy" id="58331"/>
    <lineage>
        <taxon>Eukaryota</taxon>
        <taxon>Viridiplantae</taxon>
        <taxon>Streptophyta</taxon>
        <taxon>Embryophyta</taxon>
        <taxon>Tracheophyta</taxon>
        <taxon>Spermatophyta</taxon>
        <taxon>Magnoliopsida</taxon>
        <taxon>eudicotyledons</taxon>
        <taxon>Gunneridae</taxon>
        <taxon>Pentapetalae</taxon>
        <taxon>rosids</taxon>
        <taxon>fabids</taxon>
        <taxon>Fagales</taxon>
        <taxon>Fagaceae</taxon>
        <taxon>Quercus</taxon>
    </lineage>
</organism>
<sequence length="66" mass="7469">MWTNKRGIGNLIQERLDRCWATLSWKALFPEASVSHLACINSNHCLLLLKITDPSLLVGKDPFAFN</sequence>
<comment type="caution">
    <text evidence="1">The sequence shown here is derived from an EMBL/GenBank/DDBJ whole genome shotgun (WGS) entry which is preliminary data.</text>
</comment>
<dbReference type="PANTHER" id="PTHR33710">
    <property type="entry name" value="BNAC02G09200D PROTEIN"/>
    <property type="match status" value="1"/>
</dbReference>
<accession>A0AAW0LZ42</accession>
<dbReference type="PANTHER" id="PTHR33710:SF77">
    <property type="entry name" value="DNASE I-LIKE SUPERFAMILY PROTEIN"/>
    <property type="match status" value="1"/>
</dbReference>
<name>A0AAW0LZ42_QUESU</name>
<dbReference type="AlphaFoldDB" id="A0AAW0LZ42"/>
<evidence type="ECO:0000313" key="1">
    <source>
        <dbReference type="EMBL" id="KAK7857028.1"/>
    </source>
</evidence>
<reference evidence="1" key="3">
    <citation type="submission" date="2023-07" db="EMBL/GenBank/DDBJ databases">
        <title>An improved reference 1 genome and first organelle genomes of Quercus suber.</title>
        <authorList>
            <consortium name="Genosuber Consortium"/>
            <person name="Usie A."/>
            <person name="Serra O."/>
            <person name="Barros P."/>
        </authorList>
    </citation>
    <scope>NUCLEOTIDE SEQUENCE</scope>
    <source>
        <strain evidence="1">HL8</strain>
        <tissue evidence="1">Leaves</tissue>
    </source>
</reference>
<proteinExistence type="predicted"/>
<reference evidence="1" key="1">
    <citation type="submission" date="2017-12" db="EMBL/GenBank/DDBJ databases">
        <authorList>
            <person name="Barbosa P."/>
            <person name="Usie A."/>
            <person name="Ramos A.M."/>
        </authorList>
    </citation>
    <scope>NUCLEOTIDE SEQUENCE</scope>
    <source>
        <strain evidence="1">HL8</strain>
        <tissue evidence="1">Leaves</tissue>
    </source>
</reference>
<protein>
    <recommendedName>
        <fullName evidence="2">Reverse transcriptase</fullName>
    </recommendedName>
</protein>
<reference evidence="1" key="2">
    <citation type="journal article" date="2018" name="Sci. Data">
        <title>The draft genome sequence of cork oak.</title>
        <authorList>
            <person name="Ramos A.M."/>
            <person name="Usie A."/>
            <person name="Barbosa P."/>
            <person name="Barros P.M."/>
            <person name="Capote T."/>
            <person name="Chaves I."/>
            <person name="Simoes F."/>
            <person name="Abreu I."/>
            <person name="Carrasquinho I."/>
            <person name="Faro C."/>
            <person name="Guimaraes J.B."/>
            <person name="Mendonca D."/>
            <person name="Nobrega F."/>
            <person name="Rodrigues L."/>
            <person name="Saibo N.J.M."/>
            <person name="Varela M.C."/>
            <person name="Egas C."/>
            <person name="Matos J."/>
            <person name="Miguel C.M."/>
            <person name="Oliveira M.M."/>
            <person name="Ricardo C.P."/>
            <person name="Goncalves S."/>
        </authorList>
    </citation>
    <scope>NUCLEOTIDE SEQUENCE [LARGE SCALE GENOMIC DNA]</scope>
    <source>
        <strain evidence="1">HL8</strain>
    </source>
</reference>
<dbReference type="EMBL" id="PKMF04000030">
    <property type="protein sequence ID" value="KAK7857028.1"/>
    <property type="molecule type" value="Genomic_DNA"/>
</dbReference>
<evidence type="ECO:0008006" key="2">
    <source>
        <dbReference type="Google" id="ProtNLM"/>
    </source>
</evidence>
<gene>
    <name evidence="1" type="ORF">CFP56_019826</name>
</gene>